<dbReference type="AlphaFoldDB" id="A0A6D2I3F3"/>
<name>A0A6D2I3F3_9BRAS</name>
<sequence length="178" mass="19711">MDFIKTSSLRALIERLYRESAPKPRSPAGRGTHVPRSAKAASVRLKSRPKSKTTRPITHHDPGNCPRSATPQRHATPRTTKAREPGSNASRPRNSLTYHADAPSEPGNSRVRPRNHRPNSYPPTTPADRHNIRPRPFRLGQDPTVRPTVPTDRPNAAVDPKPFLKPNPHNSSPKPAPT</sequence>
<feature type="compositionally biased region" description="Polar residues" evidence="1">
    <location>
        <begin position="168"/>
        <end position="178"/>
    </location>
</feature>
<proteinExistence type="predicted"/>
<dbReference type="EMBL" id="CACVBM020000621">
    <property type="protein sequence ID" value="CAA7021522.1"/>
    <property type="molecule type" value="Genomic_DNA"/>
</dbReference>
<protein>
    <submittedName>
        <fullName evidence="2">Uncharacterized protein</fullName>
    </submittedName>
</protein>
<dbReference type="Proteomes" id="UP000467841">
    <property type="component" value="Unassembled WGS sequence"/>
</dbReference>
<evidence type="ECO:0000313" key="2">
    <source>
        <dbReference type="EMBL" id="CAA7021522.1"/>
    </source>
</evidence>
<gene>
    <name evidence="2" type="ORF">MERR_LOCUS8757</name>
</gene>
<feature type="compositionally biased region" description="Polar residues" evidence="1">
    <location>
        <begin position="87"/>
        <end position="97"/>
    </location>
</feature>
<evidence type="ECO:0000256" key="1">
    <source>
        <dbReference type="SAM" id="MobiDB-lite"/>
    </source>
</evidence>
<organism evidence="2 3">
    <name type="scientific">Microthlaspi erraticum</name>
    <dbReference type="NCBI Taxonomy" id="1685480"/>
    <lineage>
        <taxon>Eukaryota</taxon>
        <taxon>Viridiplantae</taxon>
        <taxon>Streptophyta</taxon>
        <taxon>Embryophyta</taxon>
        <taxon>Tracheophyta</taxon>
        <taxon>Spermatophyta</taxon>
        <taxon>Magnoliopsida</taxon>
        <taxon>eudicotyledons</taxon>
        <taxon>Gunneridae</taxon>
        <taxon>Pentapetalae</taxon>
        <taxon>rosids</taxon>
        <taxon>malvids</taxon>
        <taxon>Brassicales</taxon>
        <taxon>Brassicaceae</taxon>
        <taxon>Coluteocarpeae</taxon>
        <taxon>Microthlaspi</taxon>
    </lineage>
</organism>
<feature type="compositionally biased region" description="Low complexity" evidence="1">
    <location>
        <begin position="142"/>
        <end position="154"/>
    </location>
</feature>
<accession>A0A6D2I3F3</accession>
<feature type="compositionally biased region" description="Polar residues" evidence="1">
    <location>
        <begin position="67"/>
        <end position="79"/>
    </location>
</feature>
<evidence type="ECO:0000313" key="3">
    <source>
        <dbReference type="Proteomes" id="UP000467841"/>
    </source>
</evidence>
<keyword evidence="3" id="KW-1185">Reference proteome</keyword>
<reference evidence="2" key="1">
    <citation type="submission" date="2020-01" db="EMBL/GenBank/DDBJ databases">
        <authorList>
            <person name="Mishra B."/>
        </authorList>
    </citation>
    <scope>NUCLEOTIDE SEQUENCE [LARGE SCALE GENOMIC DNA]</scope>
</reference>
<feature type="region of interest" description="Disordered" evidence="1">
    <location>
        <begin position="17"/>
        <end position="178"/>
    </location>
</feature>
<comment type="caution">
    <text evidence="2">The sequence shown here is derived from an EMBL/GenBank/DDBJ whole genome shotgun (WGS) entry which is preliminary data.</text>
</comment>